<keyword evidence="3" id="KW-0732">Signal</keyword>
<dbReference type="PROSITE" id="PS00018">
    <property type="entry name" value="EF_HAND_1"/>
    <property type="match status" value="5"/>
</dbReference>
<dbReference type="Pfam" id="PF13499">
    <property type="entry name" value="EF-hand_7"/>
    <property type="match status" value="1"/>
</dbReference>
<dbReference type="PANTHER" id="PTHR10827">
    <property type="entry name" value="RETICULOCALBIN"/>
    <property type="match status" value="1"/>
</dbReference>
<protein>
    <recommendedName>
        <fullName evidence="4">EF-hand domain-containing protein</fullName>
    </recommendedName>
</protein>
<dbReference type="PANTHER" id="PTHR10827:SF101">
    <property type="entry name" value="CALCIUM-BINDING EF HAND FAMILY PROTEIN"/>
    <property type="match status" value="1"/>
</dbReference>
<dbReference type="InterPro" id="IPR011992">
    <property type="entry name" value="EF-hand-dom_pair"/>
</dbReference>
<proteinExistence type="predicted"/>
<evidence type="ECO:0000256" key="3">
    <source>
        <dbReference type="SAM" id="SignalP"/>
    </source>
</evidence>
<organism evidence="5 6">
    <name type="scientific">Rehmannia glutinosa</name>
    <name type="common">Chinese foxglove</name>
    <dbReference type="NCBI Taxonomy" id="99300"/>
    <lineage>
        <taxon>Eukaryota</taxon>
        <taxon>Viridiplantae</taxon>
        <taxon>Streptophyta</taxon>
        <taxon>Embryophyta</taxon>
        <taxon>Tracheophyta</taxon>
        <taxon>Spermatophyta</taxon>
        <taxon>Magnoliopsida</taxon>
        <taxon>eudicotyledons</taxon>
        <taxon>Gunneridae</taxon>
        <taxon>Pentapetalae</taxon>
        <taxon>asterids</taxon>
        <taxon>lamiids</taxon>
        <taxon>Lamiales</taxon>
        <taxon>Orobanchaceae</taxon>
        <taxon>Rehmannieae</taxon>
        <taxon>Rehmannia</taxon>
    </lineage>
</organism>
<feature type="domain" description="EF-hand" evidence="4">
    <location>
        <begin position="399"/>
        <end position="434"/>
    </location>
</feature>
<dbReference type="PROSITE" id="PS50222">
    <property type="entry name" value="EF_HAND_2"/>
    <property type="match status" value="3"/>
</dbReference>
<reference evidence="5 6" key="1">
    <citation type="journal article" date="2021" name="Comput. Struct. Biotechnol. J.">
        <title>De novo genome assembly of the potent medicinal plant Rehmannia glutinosa using nanopore technology.</title>
        <authorList>
            <person name="Ma L."/>
            <person name="Dong C."/>
            <person name="Song C."/>
            <person name="Wang X."/>
            <person name="Zheng X."/>
            <person name="Niu Y."/>
            <person name="Chen S."/>
            <person name="Feng W."/>
        </authorList>
    </citation>
    <scope>NUCLEOTIDE SEQUENCE [LARGE SCALE GENOMIC DNA]</scope>
    <source>
        <strain evidence="5">DH-2019</strain>
    </source>
</reference>
<evidence type="ECO:0000313" key="5">
    <source>
        <dbReference type="EMBL" id="KAK6122473.1"/>
    </source>
</evidence>
<evidence type="ECO:0000313" key="6">
    <source>
        <dbReference type="Proteomes" id="UP001318860"/>
    </source>
</evidence>
<feature type="domain" description="EF-hand" evidence="4">
    <location>
        <begin position="225"/>
        <end position="254"/>
    </location>
</feature>
<name>A0ABR0UIP0_REHGL</name>
<gene>
    <name evidence="5" type="ORF">DH2020_043783</name>
</gene>
<dbReference type="EMBL" id="JABTTQ020002714">
    <property type="protein sequence ID" value="KAK6122473.1"/>
    <property type="molecule type" value="Genomic_DNA"/>
</dbReference>
<dbReference type="Proteomes" id="UP001318860">
    <property type="component" value="Unassembled WGS sequence"/>
</dbReference>
<accession>A0ABR0UIP0</accession>
<dbReference type="SMART" id="SM00054">
    <property type="entry name" value="EFh"/>
    <property type="match status" value="5"/>
</dbReference>
<keyword evidence="6" id="KW-1185">Reference proteome</keyword>
<sequence>MGKVSLIIYITVAVVLLLLISRSSHNHSHSNRHRRLKIRSNFTFTPPADPHRLHEHAVPFDPLVADIERKREDKEWEHHYFQTHHTESTQSMSAPGHESSPEWEDFMDAEDYLNDEEKFNVTNRLVLLFPKIDVDPADGFVSESELTQWNLQQSQREVMHRTEREMEVHDKNKDGFVSFAEYESPAGPRMLVSFQWFCFGLEYICYGFDILYNDSFGYDMGWWKEEHFNASDADGDGLLNITEFNDFLHPADTNNPKLLQWLCKEEIRSDAYCPKVLIKTFRSQTSPFKAKADSTKAVVNCKIDWVKMSDLIKDVHLSLVCNELAYIIFNEESQETGSGAERFVKQMLFLKDYRSSSDMERDSDRDGKVNFKEFFHGLFDLVRNYDEVGHNSSHESDDSVEAPAKVLFKQLDKDGDGYLSDVELLPIIGKIHPSERYYAKQQMEYIMQQADTDKDGRLSLTEMIENPYAFYGAVFDEDEDDDYGYHDEFR</sequence>
<feature type="signal peptide" evidence="3">
    <location>
        <begin position="1"/>
        <end position="26"/>
    </location>
</feature>
<feature type="domain" description="EF-hand" evidence="4">
    <location>
        <begin position="438"/>
        <end position="473"/>
    </location>
</feature>
<keyword evidence="1" id="KW-0106">Calcium</keyword>
<dbReference type="InterPro" id="IPR002048">
    <property type="entry name" value="EF_hand_dom"/>
</dbReference>
<dbReference type="SUPFAM" id="SSF47473">
    <property type="entry name" value="EF-hand"/>
    <property type="match status" value="2"/>
</dbReference>
<dbReference type="Gene3D" id="1.10.238.10">
    <property type="entry name" value="EF-hand"/>
    <property type="match status" value="3"/>
</dbReference>
<comment type="caution">
    <text evidence="5">The sequence shown here is derived from an EMBL/GenBank/DDBJ whole genome shotgun (WGS) entry which is preliminary data.</text>
</comment>
<evidence type="ECO:0000256" key="1">
    <source>
        <dbReference type="ARBA" id="ARBA00022837"/>
    </source>
</evidence>
<dbReference type="InterPro" id="IPR018247">
    <property type="entry name" value="EF_Hand_1_Ca_BS"/>
</dbReference>
<evidence type="ECO:0000259" key="4">
    <source>
        <dbReference type="PROSITE" id="PS50222"/>
    </source>
</evidence>
<evidence type="ECO:0000256" key="2">
    <source>
        <dbReference type="SAM" id="MobiDB-lite"/>
    </source>
</evidence>
<feature type="chain" id="PRO_5046654654" description="EF-hand domain-containing protein" evidence="3">
    <location>
        <begin position="27"/>
        <end position="490"/>
    </location>
</feature>
<feature type="region of interest" description="Disordered" evidence="2">
    <location>
        <begin position="82"/>
        <end position="101"/>
    </location>
</feature>